<dbReference type="Proteomes" id="UP000076131">
    <property type="component" value="Unassembled WGS sequence"/>
</dbReference>
<dbReference type="PANTHER" id="PTHR46623:SF6">
    <property type="entry name" value="ALPHA_BETA-HYDROLASES SUPERFAMILY PROTEIN"/>
    <property type="match status" value="1"/>
</dbReference>
<dbReference type="PANTHER" id="PTHR46623">
    <property type="entry name" value="CARBOXYMETHYLENEBUTENOLIDASE-RELATED"/>
    <property type="match status" value="1"/>
</dbReference>
<dbReference type="RefSeq" id="WP_008434210.1">
    <property type="nucleotide sequence ID" value="NZ_LVJS01000049.1"/>
</dbReference>
<dbReference type="EMBL" id="LVJS01000049">
    <property type="protein sequence ID" value="KZC23211.1"/>
    <property type="molecule type" value="Genomic_DNA"/>
</dbReference>
<evidence type="ECO:0000259" key="1">
    <source>
        <dbReference type="Pfam" id="PF01738"/>
    </source>
</evidence>
<evidence type="ECO:0000313" key="2">
    <source>
        <dbReference type="EMBL" id="KZC23211.1"/>
    </source>
</evidence>
<dbReference type="Gene3D" id="3.40.50.1820">
    <property type="entry name" value="alpha/beta hydrolase"/>
    <property type="match status" value="1"/>
</dbReference>
<keyword evidence="3" id="KW-1185">Reference proteome</keyword>
<comment type="caution">
    <text evidence="2">The sequence shown here is derived from an EMBL/GenBank/DDBJ whole genome shotgun (WGS) entry which is preliminary data.</text>
</comment>
<dbReference type="InterPro" id="IPR002925">
    <property type="entry name" value="Dienelactn_hydro"/>
</dbReference>
<dbReference type="InterPro" id="IPR051049">
    <property type="entry name" value="Dienelactone_hydrolase-like"/>
</dbReference>
<gene>
    <name evidence="2" type="ORF">RHOFW104T7_15180</name>
</gene>
<evidence type="ECO:0000313" key="3">
    <source>
        <dbReference type="Proteomes" id="UP000076131"/>
    </source>
</evidence>
<dbReference type="AlphaFoldDB" id="A0A154QH88"/>
<dbReference type="SUPFAM" id="SSF53474">
    <property type="entry name" value="alpha/beta-Hydrolases"/>
    <property type="match status" value="1"/>
</dbReference>
<name>A0A154QH88_9GAMM</name>
<proteinExistence type="predicted"/>
<dbReference type="STRING" id="416169.RHOFW104T7_15180"/>
<dbReference type="InterPro" id="IPR029058">
    <property type="entry name" value="AB_hydrolase_fold"/>
</dbReference>
<dbReference type="eggNOG" id="COG0412">
    <property type="taxonomic scope" value="Bacteria"/>
</dbReference>
<dbReference type="GO" id="GO:0016787">
    <property type="term" value="F:hydrolase activity"/>
    <property type="evidence" value="ECO:0007669"/>
    <property type="project" value="InterPro"/>
</dbReference>
<organism evidence="2 3">
    <name type="scientific">Rhodanobacter thiooxydans</name>
    <dbReference type="NCBI Taxonomy" id="416169"/>
    <lineage>
        <taxon>Bacteria</taxon>
        <taxon>Pseudomonadati</taxon>
        <taxon>Pseudomonadota</taxon>
        <taxon>Gammaproteobacteria</taxon>
        <taxon>Lysobacterales</taxon>
        <taxon>Rhodanobacteraceae</taxon>
        <taxon>Rhodanobacter</taxon>
    </lineage>
</organism>
<dbReference type="Pfam" id="PF01738">
    <property type="entry name" value="DLH"/>
    <property type="match status" value="1"/>
</dbReference>
<feature type="domain" description="Dienelactone hydrolase" evidence="1">
    <location>
        <begin position="15"/>
        <end position="217"/>
    </location>
</feature>
<protein>
    <submittedName>
        <fullName evidence="2">Carboxymethylenebutenolidase</fullName>
    </submittedName>
</protein>
<accession>A0A154QH88</accession>
<sequence length="222" mass="24156">MGQHINIPTTRTQCIGGYLAQPHGKPKGGIVVIQEIFGVTAHIRRVADRFAAHGYTAIAPAFFDHLESGVELDYDQVGANKGKRLVNELGLERALEDVASAAESIASAGRIGTVGYCWGGTVALLAALRLGLPSVSYYGARNLPFLHETPQAPVMFHFGEKDRSITPEMVAKHREALPQMELFTYPADHAFNRDGSTPYHEPSAKLALERTLAFFDRQLASA</sequence>
<reference evidence="2 3" key="1">
    <citation type="journal article" date="2016" name="MBio">
        <title>Lateral Gene Transfer in a Heavy Metal-Contaminated-Groundwater Microbial Community.</title>
        <authorList>
            <person name="Hemme C.L."/>
            <person name="Green S.J."/>
            <person name="Rishishwar L."/>
            <person name="Prakash O."/>
            <person name="Pettenato A."/>
            <person name="Chakraborty R."/>
            <person name="Deutschbauer A.M."/>
            <person name="Van Nostrand J.D."/>
            <person name="Wu L."/>
            <person name="He Z."/>
            <person name="Jordan I.K."/>
            <person name="Hazen T.C."/>
            <person name="Arkin A.P."/>
            <person name="Kostka J.E."/>
            <person name="Zhou J."/>
        </authorList>
    </citation>
    <scope>NUCLEOTIDE SEQUENCE [LARGE SCALE GENOMIC DNA]</scope>
    <source>
        <strain evidence="2 3">FW104-T7</strain>
    </source>
</reference>